<dbReference type="AlphaFoldDB" id="A0A067EF92"/>
<feature type="non-terminal residue" evidence="1">
    <location>
        <position position="1"/>
    </location>
</feature>
<evidence type="ECO:0000313" key="2">
    <source>
        <dbReference type="Proteomes" id="UP000027120"/>
    </source>
</evidence>
<accession>A0A067EF92</accession>
<protein>
    <submittedName>
        <fullName evidence="1">Uncharacterized protein</fullName>
    </submittedName>
</protein>
<organism evidence="1 2">
    <name type="scientific">Citrus sinensis</name>
    <name type="common">Sweet orange</name>
    <name type="synonym">Citrus aurantium var. sinensis</name>
    <dbReference type="NCBI Taxonomy" id="2711"/>
    <lineage>
        <taxon>Eukaryota</taxon>
        <taxon>Viridiplantae</taxon>
        <taxon>Streptophyta</taxon>
        <taxon>Embryophyta</taxon>
        <taxon>Tracheophyta</taxon>
        <taxon>Spermatophyta</taxon>
        <taxon>Magnoliopsida</taxon>
        <taxon>eudicotyledons</taxon>
        <taxon>Gunneridae</taxon>
        <taxon>Pentapetalae</taxon>
        <taxon>rosids</taxon>
        <taxon>malvids</taxon>
        <taxon>Sapindales</taxon>
        <taxon>Rutaceae</taxon>
        <taxon>Aurantioideae</taxon>
        <taxon>Citrus</taxon>
    </lineage>
</organism>
<dbReference type="Proteomes" id="UP000027120">
    <property type="component" value="Unassembled WGS sequence"/>
</dbReference>
<name>A0A067EF92_CITSI</name>
<gene>
    <name evidence="1" type="ORF">CISIN_1g0073491mg</name>
</gene>
<dbReference type="EMBL" id="KK785006">
    <property type="protein sequence ID" value="KDO53843.1"/>
    <property type="molecule type" value="Genomic_DNA"/>
</dbReference>
<evidence type="ECO:0000313" key="1">
    <source>
        <dbReference type="EMBL" id="KDO53844.1"/>
    </source>
</evidence>
<dbReference type="EMBL" id="KK785006">
    <property type="protein sequence ID" value="KDO53844.1"/>
    <property type="molecule type" value="Genomic_DNA"/>
</dbReference>
<sequence length="40" mass="4511">FPLKAVKVMHTVALRTESSLPVSITPPTQFSAHKVRFLEF</sequence>
<reference evidence="1 2" key="1">
    <citation type="submission" date="2014-04" db="EMBL/GenBank/DDBJ databases">
        <authorList>
            <consortium name="International Citrus Genome Consortium"/>
            <person name="Gmitter F."/>
            <person name="Chen C."/>
            <person name="Farmerie W."/>
            <person name="Harkins T."/>
            <person name="Desany B."/>
            <person name="Mohiuddin M."/>
            <person name="Kodira C."/>
            <person name="Borodovsky M."/>
            <person name="Lomsadze A."/>
            <person name="Burns P."/>
            <person name="Jenkins J."/>
            <person name="Prochnik S."/>
            <person name="Shu S."/>
            <person name="Chapman J."/>
            <person name="Pitluck S."/>
            <person name="Schmutz J."/>
            <person name="Rokhsar D."/>
        </authorList>
    </citation>
    <scope>NUCLEOTIDE SEQUENCE</scope>
</reference>
<keyword evidence="2" id="KW-1185">Reference proteome</keyword>
<proteinExistence type="predicted"/>